<dbReference type="Gene3D" id="3.40.630.30">
    <property type="match status" value="1"/>
</dbReference>
<dbReference type="GO" id="GO:0005737">
    <property type="term" value="C:cytoplasm"/>
    <property type="evidence" value="ECO:0007669"/>
    <property type="project" value="TreeGrafter"/>
</dbReference>
<dbReference type="CDD" id="cd04301">
    <property type="entry name" value="NAT_SF"/>
    <property type="match status" value="1"/>
</dbReference>
<evidence type="ECO:0000259" key="3">
    <source>
        <dbReference type="PROSITE" id="PS51186"/>
    </source>
</evidence>
<dbReference type="InterPro" id="IPR045039">
    <property type="entry name" value="NSI-like"/>
</dbReference>
<dbReference type="EMBL" id="LCBL01000002">
    <property type="protein sequence ID" value="KKS09257.1"/>
    <property type="molecule type" value="Genomic_DNA"/>
</dbReference>
<dbReference type="GO" id="GO:0008080">
    <property type="term" value="F:N-acetyltransferase activity"/>
    <property type="evidence" value="ECO:0007669"/>
    <property type="project" value="InterPro"/>
</dbReference>
<dbReference type="PANTHER" id="PTHR43626:SF4">
    <property type="entry name" value="GCN5-RELATED N-ACETYLTRANSFERASE 2, CHLOROPLASTIC"/>
    <property type="match status" value="1"/>
</dbReference>
<proteinExistence type="predicted"/>
<organism evidence="4 5">
    <name type="scientific">candidate division CPR2 bacterium GW2011_GWC1_41_48</name>
    <dbReference type="NCBI Taxonomy" id="1618344"/>
    <lineage>
        <taxon>Bacteria</taxon>
        <taxon>Bacteria division CPR2</taxon>
    </lineage>
</organism>
<gene>
    <name evidence="4" type="ORF">UU65_C0002G0035</name>
</gene>
<evidence type="ECO:0000256" key="1">
    <source>
        <dbReference type="ARBA" id="ARBA00022679"/>
    </source>
</evidence>
<reference evidence="4 5" key="1">
    <citation type="journal article" date="2015" name="Nature">
        <title>rRNA introns, odd ribosomes, and small enigmatic genomes across a large radiation of phyla.</title>
        <authorList>
            <person name="Brown C.T."/>
            <person name="Hug L.A."/>
            <person name="Thomas B.C."/>
            <person name="Sharon I."/>
            <person name="Castelle C.J."/>
            <person name="Singh A."/>
            <person name="Wilkins M.J."/>
            <person name="Williams K.H."/>
            <person name="Banfield J.F."/>
        </authorList>
    </citation>
    <scope>NUCLEOTIDE SEQUENCE [LARGE SCALE GENOMIC DNA]</scope>
</reference>
<dbReference type="InterPro" id="IPR016181">
    <property type="entry name" value="Acyl_CoA_acyltransferase"/>
</dbReference>
<feature type="domain" description="N-acetyltransferase" evidence="3">
    <location>
        <begin position="25"/>
        <end position="154"/>
    </location>
</feature>
<keyword evidence="2" id="KW-0012">Acyltransferase</keyword>
<dbReference type="SUPFAM" id="SSF55729">
    <property type="entry name" value="Acyl-CoA N-acyltransferases (Nat)"/>
    <property type="match status" value="1"/>
</dbReference>
<accession>A0A0G0WB09</accession>
<comment type="caution">
    <text evidence="4">The sequence shown here is derived from an EMBL/GenBank/DDBJ whole genome shotgun (WGS) entry which is preliminary data.</text>
</comment>
<dbReference type="PROSITE" id="PS51186">
    <property type="entry name" value="GNAT"/>
    <property type="match status" value="1"/>
</dbReference>
<name>A0A0G0WB09_UNCC2</name>
<dbReference type="PANTHER" id="PTHR43626">
    <property type="entry name" value="ACYL-COA N-ACYLTRANSFERASE"/>
    <property type="match status" value="1"/>
</dbReference>
<sequence length="154" mass="17768">MITFKETNDLNKDQLYNLFNLVGWIKSPDNKPATMEIVDSIANDTLFIDAEDKDDVLYDSFKNSTYVLSAWDNNKLIGIARVLTDKTTRSVIYDLAVLPTYQRQGIGKKLVEKCLEKFPKTQFTLGTSSKNFPFYEKFGFEKSANYLEKKSLFF</sequence>
<dbReference type="InterPro" id="IPR000182">
    <property type="entry name" value="GNAT_dom"/>
</dbReference>
<protein>
    <submittedName>
        <fullName evidence="4">GCN5-related N-acetyltransferase</fullName>
    </submittedName>
</protein>
<dbReference type="Proteomes" id="UP000033869">
    <property type="component" value="Unassembled WGS sequence"/>
</dbReference>
<dbReference type="AlphaFoldDB" id="A0A0G0WB09"/>
<evidence type="ECO:0000313" key="5">
    <source>
        <dbReference type="Proteomes" id="UP000033869"/>
    </source>
</evidence>
<dbReference type="Pfam" id="PF13673">
    <property type="entry name" value="Acetyltransf_10"/>
    <property type="match status" value="1"/>
</dbReference>
<keyword evidence="1 4" id="KW-0808">Transferase</keyword>
<evidence type="ECO:0000256" key="2">
    <source>
        <dbReference type="ARBA" id="ARBA00023315"/>
    </source>
</evidence>
<evidence type="ECO:0000313" key="4">
    <source>
        <dbReference type="EMBL" id="KKS09257.1"/>
    </source>
</evidence>